<reference evidence="5" key="1">
    <citation type="submission" date="2023-03" db="EMBL/GenBank/DDBJ databases">
        <title>Emydomyces testavorans Genome Sequence.</title>
        <authorList>
            <person name="Hoyer L."/>
        </authorList>
    </citation>
    <scope>NUCLEOTIDE SEQUENCE</scope>
    <source>
        <strain evidence="5">16-2883</strain>
    </source>
</reference>
<gene>
    <name evidence="5" type="ORF">PRK78_001391</name>
</gene>
<evidence type="ECO:0000256" key="3">
    <source>
        <dbReference type="ARBA" id="ARBA00023242"/>
    </source>
</evidence>
<name>A0AAF0DE01_9EURO</name>
<evidence type="ECO:0000256" key="2">
    <source>
        <dbReference type="ARBA" id="ARBA00023163"/>
    </source>
</evidence>
<dbReference type="GO" id="GO:0000978">
    <property type="term" value="F:RNA polymerase II cis-regulatory region sequence-specific DNA binding"/>
    <property type="evidence" value="ECO:0007669"/>
    <property type="project" value="TreeGrafter"/>
</dbReference>
<dbReference type="GO" id="GO:0005634">
    <property type="term" value="C:nucleus"/>
    <property type="evidence" value="ECO:0007669"/>
    <property type="project" value="TreeGrafter"/>
</dbReference>
<keyword evidence="1" id="KW-0805">Transcription regulation</keyword>
<keyword evidence="6" id="KW-1185">Reference proteome</keyword>
<organism evidence="5 6">
    <name type="scientific">Emydomyces testavorans</name>
    <dbReference type="NCBI Taxonomy" id="2070801"/>
    <lineage>
        <taxon>Eukaryota</taxon>
        <taxon>Fungi</taxon>
        <taxon>Dikarya</taxon>
        <taxon>Ascomycota</taxon>
        <taxon>Pezizomycotina</taxon>
        <taxon>Eurotiomycetes</taxon>
        <taxon>Eurotiomycetidae</taxon>
        <taxon>Onygenales</taxon>
        <taxon>Nannizziopsiaceae</taxon>
        <taxon>Emydomyces</taxon>
    </lineage>
</organism>
<accession>A0AAF0DE01</accession>
<dbReference type="Proteomes" id="UP001219355">
    <property type="component" value="Chromosome 1"/>
</dbReference>
<dbReference type="PANTHER" id="PTHR47424">
    <property type="entry name" value="REGULATORY PROTEIN GAL4"/>
    <property type="match status" value="1"/>
</dbReference>
<evidence type="ECO:0000313" key="6">
    <source>
        <dbReference type="Proteomes" id="UP001219355"/>
    </source>
</evidence>
<dbReference type="CDD" id="cd12148">
    <property type="entry name" value="fungal_TF_MHR"/>
    <property type="match status" value="1"/>
</dbReference>
<dbReference type="GO" id="GO:0006351">
    <property type="term" value="P:DNA-templated transcription"/>
    <property type="evidence" value="ECO:0007669"/>
    <property type="project" value="InterPro"/>
</dbReference>
<dbReference type="InterPro" id="IPR051127">
    <property type="entry name" value="Fungal_SecMet_Regulators"/>
</dbReference>
<dbReference type="Pfam" id="PF04082">
    <property type="entry name" value="Fungal_trans"/>
    <property type="match status" value="1"/>
</dbReference>
<dbReference type="EMBL" id="CP120627">
    <property type="protein sequence ID" value="WEW55956.1"/>
    <property type="molecule type" value="Genomic_DNA"/>
</dbReference>
<keyword evidence="3" id="KW-0539">Nucleus</keyword>
<evidence type="ECO:0000256" key="1">
    <source>
        <dbReference type="ARBA" id="ARBA00023015"/>
    </source>
</evidence>
<keyword evidence="2" id="KW-0804">Transcription</keyword>
<protein>
    <recommendedName>
        <fullName evidence="4">Xylanolytic transcriptional activator regulatory domain-containing protein</fullName>
    </recommendedName>
</protein>
<feature type="domain" description="Xylanolytic transcriptional activator regulatory" evidence="4">
    <location>
        <begin position="256"/>
        <end position="331"/>
    </location>
</feature>
<dbReference type="PANTHER" id="PTHR47424:SF9">
    <property type="entry name" value="TAH-2"/>
    <property type="match status" value="1"/>
</dbReference>
<dbReference type="InterPro" id="IPR007219">
    <property type="entry name" value="XnlR_reg_dom"/>
</dbReference>
<dbReference type="GO" id="GO:0000435">
    <property type="term" value="P:positive regulation of transcription from RNA polymerase II promoter by galactose"/>
    <property type="evidence" value="ECO:0007669"/>
    <property type="project" value="TreeGrafter"/>
</dbReference>
<sequence>MQSLRPAWTFPFLQDVPVASGVQSSEPQGLIWAFDAKISYHRHALIITRSASQNATADATQSKRRKGYAGFQPEKEQEVLNLTFDYEVYIGGAASLSFLQFIRETVVQYTGPSGFTHNSKVDSMLENESAKSKTASFDEGSATRDEQVTLLRFYRLATSGIIDVVSTAEAIPLFEEMDLSESTINSTRMAVADLILAIGAQCPKADTTVAHKEKFHFSRGQKRAFAGMLEDPNLELVWAFLLMAFYMLGACRRNAGFMYLGVATRAAVALGLHNENSYACLAAIDRQKRVETWMSLCILDLLVSSILGRPSATSSLRLELGNGLVSKTKQDNEAQARLLASYTITDLMDMITNELYGQKAVSTEAAEKFLRKLDRWSKMLPDSMRTASCNLDCPEEQEQTLGSIQVVCFYYFATMLVTRPFLISTFTARLVRSRTSIIPSKSCPPTPHEDPTHAKLASACVDSAEYLIQACQDARKANLLLENMCIMKALVFAAALVLGFSIFAKDKPDTGLETAFASAREILKTFSHQSAQAAHYFEILTLLSNAIHQQQQRLASQPKRSRSAYVGRVFSLGATETNQYPIEMQSSPDTINDIGEDAMPSIALLSSEESGEISHGWDSSPFTIPNPAQDLDEMAFFGWDSLHLPGWDNFPFLTEPFIHPTD</sequence>
<proteinExistence type="predicted"/>
<dbReference type="AlphaFoldDB" id="A0AAF0DE01"/>
<dbReference type="GO" id="GO:0008270">
    <property type="term" value="F:zinc ion binding"/>
    <property type="evidence" value="ECO:0007669"/>
    <property type="project" value="InterPro"/>
</dbReference>
<evidence type="ECO:0000259" key="4">
    <source>
        <dbReference type="SMART" id="SM00906"/>
    </source>
</evidence>
<dbReference type="SMART" id="SM00906">
    <property type="entry name" value="Fungal_trans"/>
    <property type="match status" value="1"/>
</dbReference>
<dbReference type="GO" id="GO:0000981">
    <property type="term" value="F:DNA-binding transcription factor activity, RNA polymerase II-specific"/>
    <property type="evidence" value="ECO:0007669"/>
    <property type="project" value="TreeGrafter"/>
</dbReference>
<evidence type="ECO:0000313" key="5">
    <source>
        <dbReference type="EMBL" id="WEW55956.1"/>
    </source>
</evidence>